<dbReference type="EMBL" id="GBXI01012941">
    <property type="protein sequence ID" value="JAD01351.1"/>
    <property type="molecule type" value="Transcribed_RNA"/>
</dbReference>
<evidence type="ECO:0000259" key="8">
    <source>
        <dbReference type="PROSITE" id="PS50157"/>
    </source>
</evidence>
<evidence type="ECO:0000256" key="2">
    <source>
        <dbReference type="ARBA" id="ARBA00022723"/>
    </source>
</evidence>
<accession>A0A0A1WRW0</accession>
<evidence type="ECO:0000256" key="4">
    <source>
        <dbReference type="ARBA" id="ARBA00022771"/>
    </source>
</evidence>
<dbReference type="PANTHER" id="PTHR16515">
    <property type="entry name" value="PR DOMAIN ZINC FINGER PROTEIN"/>
    <property type="match status" value="1"/>
</dbReference>
<dbReference type="PROSITE" id="PS50157">
    <property type="entry name" value="ZINC_FINGER_C2H2_2"/>
    <property type="match status" value="2"/>
</dbReference>
<keyword evidence="6" id="KW-0539">Nucleus</keyword>
<proteinExistence type="predicted"/>
<dbReference type="AlphaFoldDB" id="A0A0A1WRW0"/>
<evidence type="ECO:0000256" key="6">
    <source>
        <dbReference type="ARBA" id="ARBA00023242"/>
    </source>
</evidence>
<protein>
    <submittedName>
        <fullName evidence="9">Protein teflon</fullName>
    </submittedName>
</protein>
<feature type="domain" description="C2H2-type" evidence="8">
    <location>
        <begin position="740"/>
        <end position="767"/>
    </location>
</feature>
<dbReference type="GO" id="GO:0005634">
    <property type="term" value="C:nucleus"/>
    <property type="evidence" value="ECO:0007669"/>
    <property type="project" value="UniProtKB-SubCell"/>
</dbReference>
<name>A0A0A1WRW0_ZEUCU</name>
<organism evidence="9">
    <name type="scientific">Zeugodacus cucurbitae</name>
    <name type="common">Melon fruit fly</name>
    <name type="synonym">Bactrocera cucurbitae</name>
    <dbReference type="NCBI Taxonomy" id="28588"/>
    <lineage>
        <taxon>Eukaryota</taxon>
        <taxon>Metazoa</taxon>
        <taxon>Ecdysozoa</taxon>
        <taxon>Arthropoda</taxon>
        <taxon>Hexapoda</taxon>
        <taxon>Insecta</taxon>
        <taxon>Pterygota</taxon>
        <taxon>Neoptera</taxon>
        <taxon>Endopterygota</taxon>
        <taxon>Diptera</taxon>
        <taxon>Brachycera</taxon>
        <taxon>Muscomorpha</taxon>
        <taxon>Tephritoidea</taxon>
        <taxon>Tephritidae</taxon>
        <taxon>Zeugodacus</taxon>
        <taxon>Zeugodacus</taxon>
    </lineage>
</organism>
<dbReference type="Pfam" id="PF00096">
    <property type="entry name" value="zf-C2H2"/>
    <property type="match status" value="1"/>
</dbReference>
<dbReference type="PROSITE" id="PS00028">
    <property type="entry name" value="ZINC_FINGER_C2H2_1"/>
    <property type="match status" value="3"/>
</dbReference>
<evidence type="ECO:0000256" key="1">
    <source>
        <dbReference type="ARBA" id="ARBA00004123"/>
    </source>
</evidence>
<dbReference type="SMART" id="SM00355">
    <property type="entry name" value="ZnF_C2H2"/>
    <property type="match status" value="5"/>
</dbReference>
<dbReference type="InterPro" id="IPR050331">
    <property type="entry name" value="Zinc_finger"/>
</dbReference>
<reference evidence="9" key="1">
    <citation type="submission" date="2014-11" db="EMBL/GenBank/DDBJ databases">
        <authorList>
            <person name="Geib S."/>
        </authorList>
    </citation>
    <scope>NUCLEOTIDE SEQUENCE</scope>
</reference>
<evidence type="ECO:0000256" key="7">
    <source>
        <dbReference type="PROSITE-ProRule" id="PRU00042"/>
    </source>
</evidence>
<keyword evidence="5" id="KW-0862">Zinc</keyword>
<evidence type="ECO:0000256" key="5">
    <source>
        <dbReference type="ARBA" id="ARBA00022833"/>
    </source>
</evidence>
<sequence>MLGVRWTLLKKNTKDTKNNKVSLNNSSNENRCIERHEKNVAVAPKTKQKLPLKQYLESKKFLLQSDDETKNCENRIKKNTVNETKHAISDVLVLKTETNKTHINQEKLYNLLNNEDIECGRTSVEAQVSNTTKLNSKDMCIEIDCNNIFTATDDLSLTDITNIEEEKTDKVNNICNSEKEINNIKSNVLELQITDEKHCGFQYEASKIYDSNGYQNEYINYNRISDNSSAVDEKTSQQSNSTEEMEIDKPLDLSFNKSDEWCDLQLEDISELLLTNGKDTMELVAEDFDKLVAQQTPNAFTDNPTSLFNSEHLQLTDIIADNLLPPFSKFFQNNANTLKNANNCIAQSTPKEKRLKASDATSRSVKNLYSNEFIATETAQNVNENVENVIREQKMSVFSKNLQCRFKVLKRVASCNDKKSKKRKQEVENVEEIIKESRTSMKQNIEILSVDVILPSDNRTHSESTTFTSGGAVLPAVGIPKTKDSDDLQIQDVRQEINQSDNWGAESIIKDLIPYVKIKKPTILEVDLCSHAAADSTSEQQQLPLALMNEIDYTPDDTLNQLKLNAIGDEKLDFNTTMESCLNVTMPCDSQNNTADDSIISTASEEEQENYTLLCSVGLKIIMDPNAEDELNLERLEEMHAKANAFSKIFAEFKYLWKVGKGIKSYEQLELDFIRLMQRLNEHYKFEMTISQTKRIVNLLSLWYMQTYHKWFIDKKRVTNALQHYLQTFAFLPKTTRRIFYCEECPRYFLAQQKYFAHRQGHSVLMPTCANCQSNFANRKELQLHAKVCATFKCVECAFKFENAANLEYHMRNKHIVQCEKCGKLCASAAELDWHEHQYPIICGLCNRLFDAADLLQKHRQESFHWDYTCRPCDIFLPTATLMKQHLRLCMGNTM</sequence>
<dbReference type="GO" id="GO:0008270">
    <property type="term" value="F:zinc ion binding"/>
    <property type="evidence" value="ECO:0007669"/>
    <property type="project" value="UniProtKB-KW"/>
</dbReference>
<evidence type="ECO:0000313" key="9">
    <source>
        <dbReference type="EMBL" id="JAD01351.1"/>
    </source>
</evidence>
<dbReference type="InterPro" id="IPR013087">
    <property type="entry name" value="Znf_C2H2_type"/>
</dbReference>
<dbReference type="GO" id="GO:0010468">
    <property type="term" value="P:regulation of gene expression"/>
    <property type="evidence" value="ECO:0007669"/>
    <property type="project" value="TreeGrafter"/>
</dbReference>
<comment type="subcellular location">
    <subcellularLocation>
        <location evidence="1">Nucleus</location>
    </subcellularLocation>
</comment>
<keyword evidence="3" id="KW-0677">Repeat</keyword>
<reference evidence="9" key="2">
    <citation type="journal article" date="2015" name="Gigascience">
        <title>Reconstructing a comprehensive transcriptome assembly of a white-pupal translocated strain of the pest fruit fly Bactrocera cucurbitae.</title>
        <authorList>
            <person name="Sim S.B."/>
            <person name="Calla B."/>
            <person name="Hall B."/>
            <person name="DeRego T."/>
            <person name="Geib S.M."/>
        </authorList>
    </citation>
    <scope>NUCLEOTIDE SEQUENCE</scope>
</reference>
<gene>
    <name evidence="9" type="primary">tef</name>
    <name evidence="9" type="ORF">g.37560</name>
</gene>
<keyword evidence="2" id="KW-0479">Metal-binding</keyword>
<keyword evidence="4 7" id="KW-0863">Zinc-finger</keyword>
<evidence type="ECO:0000256" key="3">
    <source>
        <dbReference type="ARBA" id="ARBA00022737"/>
    </source>
</evidence>
<dbReference type="PANTHER" id="PTHR16515:SF66">
    <property type="entry name" value="C2H2-TYPE DOMAIN-CONTAINING PROTEIN"/>
    <property type="match status" value="1"/>
</dbReference>
<feature type="domain" description="C2H2-type" evidence="8">
    <location>
        <begin position="792"/>
        <end position="815"/>
    </location>
</feature>
<dbReference type="Gene3D" id="3.30.160.60">
    <property type="entry name" value="Classic Zinc Finger"/>
    <property type="match status" value="1"/>
</dbReference>